<reference evidence="1" key="1">
    <citation type="submission" date="2023-06" db="EMBL/GenBank/DDBJ databases">
        <title>Genomic of Agaribacillus aureum.</title>
        <authorList>
            <person name="Wang G."/>
        </authorList>
    </citation>
    <scope>NUCLEOTIDE SEQUENCE</scope>
    <source>
        <strain evidence="1">BMA12</strain>
    </source>
</reference>
<proteinExistence type="predicted"/>
<keyword evidence="2" id="KW-1185">Reference proteome</keyword>
<dbReference type="Proteomes" id="UP001172083">
    <property type="component" value="Unassembled WGS sequence"/>
</dbReference>
<accession>A0ABT8LG72</accession>
<comment type="caution">
    <text evidence="1">The sequence shown here is derived from an EMBL/GenBank/DDBJ whole genome shotgun (WGS) entry which is preliminary data.</text>
</comment>
<organism evidence="1 2">
    <name type="scientific">Agaribacillus aureus</name>
    <dbReference type="NCBI Taxonomy" id="3051825"/>
    <lineage>
        <taxon>Bacteria</taxon>
        <taxon>Pseudomonadati</taxon>
        <taxon>Bacteroidota</taxon>
        <taxon>Cytophagia</taxon>
        <taxon>Cytophagales</taxon>
        <taxon>Splendidivirgaceae</taxon>
        <taxon>Agaribacillus</taxon>
    </lineage>
</organism>
<gene>
    <name evidence="1" type="ORF">QQ020_32275</name>
</gene>
<dbReference type="EMBL" id="JAUJEB010000011">
    <property type="protein sequence ID" value="MDN5216792.1"/>
    <property type="molecule type" value="Genomic_DNA"/>
</dbReference>
<dbReference type="RefSeq" id="WP_346762130.1">
    <property type="nucleotide sequence ID" value="NZ_JAUJEB010000011.1"/>
</dbReference>
<protein>
    <submittedName>
        <fullName evidence="1">Uncharacterized protein</fullName>
    </submittedName>
</protein>
<sequence length="54" mass="5863">MLDFIEARKPTIHLSEGVMGLEGSIAEKPHRKIPGSPLEGAKALQMVICTFLSN</sequence>
<evidence type="ECO:0000313" key="1">
    <source>
        <dbReference type="EMBL" id="MDN5216792.1"/>
    </source>
</evidence>
<evidence type="ECO:0000313" key="2">
    <source>
        <dbReference type="Proteomes" id="UP001172083"/>
    </source>
</evidence>
<name>A0ABT8LG72_9BACT</name>